<name>A0A2D3L7R1_PREIN</name>
<dbReference type="AlphaFoldDB" id="A0A2D3L7R1"/>
<dbReference type="Proteomes" id="UP000229630">
    <property type="component" value="Chromosome 1"/>
</dbReference>
<accession>A0A2D3L7R1</accession>
<evidence type="ECO:0000313" key="1">
    <source>
        <dbReference type="EMBL" id="ATV26619.1"/>
    </source>
</evidence>
<protein>
    <submittedName>
        <fullName evidence="1">Uncharacterized protein</fullName>
    </submittedName>
</protein>
<organism evidence="1 2">
    <name type="scientific">Prevotella intermedia</name>
    <dbReference type="NCBI Taxonomy" id="28131"/>
    <lineage>
        <taxon>Bacteria</taxon>
        <taxon>Pseudomonadati</taxon>
        <taxon>Bacteroidota</taxon>
        <taxon>Bacteroidia</taxon>
        <taxon>Bacteroidales</taxon>
        <taxon>Prevotellaceae</taxon>
        <taxon>Prevotella</taxon>
    </lineage>
</organism>
<proteinExistence type="predicted"/>
<sequence>MHGKSGSFASQNLRFRNAKSKLSFSFRIIFTKSKIYSKHLIYYFPNTCTAFSWVEKRDKPLPYTFNPPFQQKITKNISKLFVLLNKKQYLCKYGV</sequence>
<evidence type="ECO:0000313" key="2">
    <source>
        <dbReference type="Proteomes" id="UP000229630"/>
    </source>
</evidence>
<gene>
    <name evidence="1" type="ORF">CTM62_07735</name>
</gene>
<reference evidence="1 2" key="1">
    <citation type="submission" date="2017-11" db="EMBL/GenBank/DDBJ databases">
        <title>Genome sequencing of Prevotella intermedia KCOM 2837.</title>
        <authorList>
            <person name="Kook J.-K."/>
            <person name="Park S.-N."/>
            <person name="Lim Y.K."/>
        </authorList>
    </citation>
    <scope>NUCLEOTIDE SEQUENCE [LARGE SCALE GENOMIC DNA]</scope>
    <source>
        <strain evidence="1 2">KCOM 2837</strain>
    </source>
</reference>
<dbReference type="EMBL" id="CP024723">
    <property type="protein sequence ID" value="ATV26619.1"/>
    <property type="molecule type" value="Genomic_DNA"/>
</dbReference>